<accession>A0A8S1EFZ7</accession>
<keyword evidence="2" id="KW-1185">Reference proteome</keyword>
<proteinExistence type="predicted"/>
<comment type="caution">
    <text evidence="1">The sequence shown here is derived from an EMBL/GenBank/DDBJ whole genome shotgun (WGS) entry which is preliminary data.</text>
</comment>
<reference evidence="1 2" key="1">
    <citation type="submission" date="2020-04" db="EMBL/GenBank/DDBJ databases">
        <authorList>
            <person name="Laetsch R D."/>
            <person name="Stevens L."/>
            <person name="Kumar S."/>
            <person name="Blaxter L. M."/>
        </authorList>
    </citation>
    <scope>NUCLEOTIDE SEQUENCE [LARGE SCALE GENOMIC DNA]</scope>
</reference>
<protein>
    <submittedName>
        <fullName evidence="1">Uncharacterized protein</fullName>
    </submittedName>
</protein>
<evidence type="ECO:0000313" key="1">
    <source>
        <dbReference type="EMBL" id="CAB3399779.1"/>
    </source>
</evidence>
<dbReference type="EMBL" id="CADEPM010000002">
    <property type="protein sequence ID" value="CAB3399779.1"/>
    <property type="molecule type" value="Genomic_DNA"/>
</dbReference>
<dbReference type="AlphaFoldDB" id="A0A8S1EFZ7"/>
<organism evidence="1 2">
    <name type="scientific">Caenorhabditis bovis</name>
    <dbReference type="NCBI Taxonomy" id="2654633"/>
    <lineage>
        <taxon>Eukaryota</taxon>
        <taxon>Metazoa</taxon>
        <taxon>Ecdysozoa</taxon>
        <taxon>Nematoda</taxon>
        <taxon>Chromadorea</taxon>
        <taxon>Rhabditida</taxon>
        <taxon>Rhabditina</taxon>
        <taxon>Rhabditomorpha</taxon>
        <taxon>Rhabditoidea</taxon>
        <taxon>Rhabditidae</taxon>
        <taxon>Peloderinae</taxon>
        <taxon>Caenorhabditis</taxon>
    </lineage>
</organism>
<evidence type="ECO:0000313" key="2">
    <source>
        <dbReference type="Proteomes" id="UP000494206"/>
    </source>
</evidence>
<gene>
    <name evidence="1" type="ORF">CBOVIS_LOCUS2848</name>
</gene>
<dbReference type="Proteomes" id="UP000494206">
    <property type="component" value="Unassembled WGS sequence"/>
</dbReference>
<name>A0A8S1EFZ7_9PELO</name>
<sequence length="158" mass="18317">MADSIAPGNLTPELLKILTESSVDRGLTPLTSVGIRTPRPGEVLHPLKGYKLRSDKKPRMDLSEYEQKFTIKLRNLFKEVINGSANKQGKNYTESKVEELIIEYFPEYLKIAHIYPKDESEEELYLERAKSFIESRIRVFGDDLTFTHEFRKIVKPKE</sequence>